<organism evidence="2 3">
    <name type="scientific">Ficus carica</name>
    <name type="common">Common fig</name>
    <dbReference type="NCBI Taxonomy" id="3494"/>
    <lineage>
        <taxon>Eukaryota</taxon>
        <taxon>Viridiplantae</taxon>
        <taxon>Streptophyta</taxon>
        <taxon>Embryophyta</taxon>
        <taxon>Tracheophyta</taxon>
        <taxon>Spermatophyta</taxon>
        <taxon>Magnoliopsida</taxon>
        <taxon>eudicotyledons</taxon>
        <taxon>Gunneridae</taxon>
        <taxon>Pentapetalae</taxon>
        <taxon>rosids</taxon>
        <taxon>fabids</taxon>
        <taxon>Rosales</taxon>
        <taxon>Moraceae</taxon>
        <taxon>Ficeae</taxon>
        <taxon>Ficus</taxon>
    </lineage>
</organism>
<keyword evidence="3" id="KW-1185">Reference proteome</keyword>
<evidence type="ECO:0000313" key="2">
    <source>
        <dbReference type="EMBL" id="GMN63181.1"/>
    </source>
</evidence>
<sequence length="103" mass="10771">MSSEGVSSLMSSVISPSLSRSRYCARGPSNGTILVIVEEAGIPRAILVETLLLVASLSNSSSREEASRTTSLLSSSIRLSTATTSSSGESSEMRRSARETTSL</sequence>
<accession>A0AA88E039</accession>
<feature type="compositionally biased region" description="Basic and acidic residues" evidence="1">
    <location>
        <begin position="91"/>
        <end position="103"/>
    </location>
</feature>
<comment type="caution">
    <text evidence="2">The sequence shown here is derived from an EMBL/GenBank/DDBJ whole genome shotgun (WGS) entry which is preliminary data.</text>
</comment>
<reference evidence="2" key="1">
    <citation type="submission" date="2023-07" db="EMBL/GenBank/DDBJ databases">
        <title>draft genome sequence of fig (Ficus carica).</title>
        <authorList>
            <person name="Takahashi T."/>
            <person name="Nishimura K."/>
        </authorList>
    </citation>
    <scope>NUCLEOTIDE SEQUENCE</scope>
</reference>
<gene>
    <name evidence="2" type="ORF">TIFTF001_032262</name>
</gene>
<feature type="region of interest" description="Disordered" evidence="1">
    <location>
        <begin position="58"/>
        <end position="103"/>
    </location>
</feature>
<dbReference type="Proteomes" id="UP001187192">
    <property type="component" value="Unassembled WGS sequence"/>
</dbReference>
<feature type="compositionally biased region" description="Low complexity" evidence="1">
    <location>
        <begin position="68"/>
        <end position="90"/>
    </location>
</feature>
<dbReference type="EMBL" id="BTGU01000144">
    <property type="protein sequence ID" value="GMN63181.1"/>
    <property type="molecule type" value="Genomic_DNA"/>
</dbReference>
<dbReference type="AlphaFoldDB" id="A0AA88E039"/>
<name>A0AA88E039_FICCA</name>
<evidence type="ECO:0000256" key="1">
    <source>
        <dbReference type="SAM" id="MobiDB-lite"/>
    </source>
</evidence>
<proteinExistence type="predicted"/>
<protein>
    <submittedName>
        <fullName evidence="2">Uncharacterized protein</fullName>
    </submittedName>
</protein>
<evidence type="ECO:0000313" key="3">
    <source>
        <dbReference type="Proteomes" id="UP001187192"/>
    </source>
</evidence>